<dbReference type="Proteomes" id="UP000433101">
    <property type="component" value="Unassembled WGS sequence"/>
</dbReference>
<comment type="caution">
    <text evidence="1">The sequence shown here is derived from an EMBL/GenBank/DDBJ whole genome shotgun (WGS) entry which is preliminary data.</text>
</comment>
<dbReference type="EMBL" id="WUMV01000002">
    <property type="protein sequence ID" value="MXN64119.1"/>
    <property type="molecule type" value="Genomic_DNA"/>
</dbReference>
<dbReference type="RefSeq" id="WP_160774376.1">
    <property type="nucleotide sequence ID" value="NZ_WUMV01000002.1"/>
</dbReference>
<reference evidence="1 2" key="1">
    <citation type="submission" date="2019-12" db="EMBL/GenBank/DDBJ databases">
        <authorList>
            <person name="Li M."/>
        </authorList>
    </citation>
    <scope>NUCLEOTIDE SEQUENCE [LARGE SCALE GENOMIC DNA]</scope>
    <source>
        <strain evidence="1 2">GBMRC 2046</strain>
    </source>
</reference>
<evidence type="ECO:0000313" key="2">
    <source>
        <dbReference type="Proteomes" id="UP000433101"/>
    </source>
</evidence>
<organism evidence="1 2">
    <name type="scientific">Stappia sediminis</name>
    <dbReference type="NCBI Taxonomy" id="2692190"/>
    <lineage>
        <taxon>Bacteria</taxon>
        <taxon>Pseudomonadati</taxon>
        <taxon>Pseudomonadota</taxon>
        <taxon>Alphaproteobacteria</taxon>
        <taxon>Hyphomicrobiales</taxon>
        <taxon>Stappiaceae</taxon>
        <taxon>Stappia</taxon>
    </lineage>
</organism>
<proteinExistence type="predicted"/>
<name>A0A7X3LS64_9HYPH</name>
<keyword evidence="2" id="KW-1185">Reference proteome</keyword>
<gene>
    <name evidence="1" type="ORF">GR183_04330</name>
</gene>
<protein>
    <submittedName>
        <fullName evidence="1">Uncharacterized protein</fullName>
    </submittedName>
</protein>
<evidence type="ECO:0000313" key="1">
    <source>
        <dbReference type="EMBL" id="MXN64119.1"/>
    </source>
</evidence>
<dbReference type="AlphaFoldDB" id="A0A7X3LS64"/>
<accession>A0A7X3LS64</accession>
<sequence>MRMIALALGVFGSGFAVMLFFSSDAERYLSLKSFDGLVDGAASAFVAEAPAEGGGILAWFGWGGDQGPEVMHLDEIVVSENGTSCSINGAVPGERVVFVNLYRADGKSPIQISDGSGKPTSMMNVNIGRYQSPVYLVLYAYEPVFWQLNVLKGTEISNILLVGNHSQAVANVPANVSPQILSGKGEDVGRCPDFEIAARSGEQASELERQIQTAIGRPISESKFVYEAKDVFLGADSKSLSRPSLIDGRYIYTHNELTQGSIVSGEAGLRRL</sequence>